<protein>
    <submittedName>
        <fullName evidence="1">Uncharacterized protein</fullName>
    </submittedName>
</protein>
<accession>A0ACC1B0J7</accession>
<keyword evidence="2" id="KW-1185">Reference proteome</keyword>
<dbReference type="Proteomes" id="UP001164250">
    <property type="component" value="Chromosome 7"/>
</dbReference>
<comment type="caution">
    <text evidence="1">The sequence shown here is derived from an EMBL/GenBank/DDBJ whole genome shotgun (WGS) entry which is preliminary data.</text>
</comment>
<reference evidence="2" key="1">
    <citation type="journal article" date="2023" name="G3 (Bethesda)">
        <title>Genome assembly and association tests identify interacting loci associated with vigor, precocity, and sex in interspecific pistachio rootstocks.</title>
        <authorList>
            <person name="Palmer W."/>
            <person name="Jacygrad E."/>
            <person name="Sagayaradj S."/>
            <person name="Cavanaugh K."/>
            <person name="Han R."/>
            <person name="Bertier L."/>
            <person name="Beede B."/>
            <person name="Kafkas S."/>
            <person name="Golino D."/>
            <person name="Preece J."/>
            <person name="Michelmore R."/>
        </authorList>
    </citation>
    <scope>NUCLEOTIDE SEQUENCE [LARGE SCALE GENOMIC DNA]</scope>
</reference>
<evidence type="ECO:0000313" key="1">
    <source>
        <dbReference type="EMBL" id="KAJ0092471.1"/>
    </source>
</evidence>
<evidence type="ECO:0000313" key="2">
    <source>
        <dbReference type="Proteomes" id="UP001164250"/>
    </source>
</evidence>
<name>A0ACC1B0J7_9ROSI</name>
<proteinExistence type="predicted"/>
<dbReference type="EMBL" id="CM047903">
    <property type="protein sequence ID" value="KAJ0092471.1"/>
    <property type="molecule type" value="Genomic_DNA"/>
</dbReference>
<organism evidence="1 2">
    <name type="scientific">Pistacia atlantica</name>
    <dbReference type="NCBI Taxonomy" id="434234"/>
    <lineage>
        <taxon>Eukaryota</taxon>
        <taxon>Viridiplantae</taxon>
        <taxon>Streptophyta</taxon>
        <taxon>Embryophyta</taxon>
        <taxon>Tracheophyta</taxon>
        <taxon>Spermatophyta</taxon>
        <taxon>Magnoliopsida</taxon>
        <taxon>eudicotyledons</taxon>
        <taxon>Gunneridae</taxon>
        <taxon>Pentapetalae</taxon>
        <taxon>rosids</taxon>
        <taxon>malvids</taxon>
        <taxon>Sapindales</taxon>
        <taxon>Anacardiaceae</taxon>
        <taxon>Pistacia</taxon>
    </lineage>
</organism>
<gene>
    <name evidence="1" type="ORF">Patl1_25753</name>
</gene>
<sequence length="100" mass="10939">MSKSFAKKYVSLSSSSSSSSLFSCCRDDDDEPSHKWHVYATGHSLGGALATLFALELSSSKLAKCGAISLTMYNFGSPRVGNKKFADVYNEVINYFTEDF</sequence>